<dbReference type="CDD" id="cd00155">
    <property type="entry name" value="RasGEF"/>
    <property type="match status" value="1"/>
</dbReference>
<dbReference type="Gene3D" id="1.10.840.10">
    <property type="entry name" value="Ras guanine-nucleotide exchange factors catalytic domain"/>
    <property type="match status" value="1"/>
</dbReference>
<feature type="compositionally biased region" description="Low complexity" evidence="3">
    <location>
        <begin position="2456"/>
        <end position="2476"/>
    </location>
</feature>
<feature type="compositionally biased region" description="Low complexity" evidence="3">
    <location>
        <begin position="1611"/>
        <end position="1639"/>
    </location>
</feature>
<dbReference type="InterPro" id="IPR018490">
    <property type="entry name" value="cNMP-bd_dom_sf"/>
</dbReference>
<feature type="region of interest" description="Disordered" evidence="3">
    <location>
        <begin position="2416"/>
        <end position="2483"/>
    </location>
</feature>
<dbReference type="InterPro" id="IPR036964">
    <property type="entry name" value="RASGEF_cat_dom_sf"/>
</dbReference>
<feature type="compositionally biased region" description="Basic residues" evidence="3">
    <location>
        <begin position="214"/>
        <end position="224"/>
    </location>
</feature>
<feature type="region of interest" description="Disordered" evidence="3">
    <location>
        <begin position="2045"/>
        <end position="2084"/>
    </location>
</feature>
<feature type="compositionally biased region" description="Polar residues" evidence="3">
    <location>
        <begin position="167"/>
        <end position="192"/>
    </location>
</feature>
<evidence type="ECO:0000256" key="3">
    <source>
        <dbReference type="SAM" id="MobiDB-lite"/>
    </source>
</evidence>
<feature type="compositionally biased region" description="Basic and acidic residues" evidence="3">
    <location>
        <begin position="1874"/>
        <end position="1883"/>
    </location>
</feature>
<dbReference type="Gene3D" id="1.20.870.10">
    <property type="entry name" value="Son of sevenless (SoS) protein Chain: S domain 1"/>
    <property type="match status" value="1"/>
</dbReference>
<dbReference type="GO" id="GO:0007265">
    <property type="term" value="P:Ras protein signal transduction"/>
    <property type="evidence" value="ECO:0007669"/>
    <property type="project" value="TreeGrafter"/>
</dbReference>
<dbReference type="GO" id="GO:0005085">
    <property type="term" value="F:guanyl-nucleotide exchange factor activity"/>
    <property type="evidence" value="ECO:0007669"/>
    <property type="project" value="UniProtKB-KW"/>
</dbReference>
<feature type="domain" description="Cyclic nucleotide-binding" evidence="5">
    <location>
        <begin position="376"/>
        <end position="441"/>
    </location>
</feature>
<dbReference type="GO" id="GO:0016324">
    <property type="term" value="C:apical plasma membrane"/>
    <property type="evidence" value="ECO:0007669"/>
    <property type="project" value="TreeGrafter"/>
</dbReference>
<feature type="compositionally biased region" description="Low complexity" evidence="3">
    <location>
        <begin position="1900"/>
        <end position="1934"/>
    </location>
</feature>
<protein>
    <recommendedName>
        <fullName evidence="9">Rap guanine nucleotide exchange factor 2</fullName>
    </recommendedName>
</protein>
<evidence type="ECO:0000256" key="1">
    <source>
        <dbReference type="ARBA" id="ARBA00022658"/>
    </source>
</evidence>
<sequence length="2699" mass="298044">MRSLATFETVIMDDEDAAFIRTLAIPPNQRSQQENAAIFSYLRTIEGLNIPSPSSAYRDAELRSISRYARYRRVPGDVLLYHIGEWCDAWFILISGSVLIESSMFLPRACFGTRTNGNFYRRNDCLVLEPSDLVVIDYLDSENLPVSFTDTHRQAVAPYKTRHSLDRTSNSKSNGSRAVDVSSNESPSSQGVGSLPKALSSLSVANTNAEADKKKIKRTVKPTKHKSDSNNTSINDPSRVSHLSDTSSAHSLSSGGGINTQNDLCHGRQGFFQSSGVTSTPEKRDKKHSSSSNSSRWGKTQSDTSHLADSEGEEQQEEEDEDDDDDEEEEDEEEDLESGSHESIRDAFWESILKLPSERTQEDIDLLLENVEQLPAFSNLTKATCRSLCSVMVLAIVREAGQIVLNDNEKLDTWSVVLNGTVEVIEPDGTIRELTRGDAFGIRPGKTDRIHRGVMRTVTEDCYFLCVPQADYMKIISREGEAEIPELGEGGRVVLVYESINLDTNLSSDLSTNNNNNNKSINDNSILSKKCRLVTKGTPEKLIEHLIADLSNVDITYPEDFLLTYRTFLDSPRPIVDRLLSWHLHNPKLRSRVNRIILLWVHNHFNDFEDSYDMMKSIEKFDHMLSSDGTAGERRLFRLACSTKARPRHVELVIPLKNVRQNIHSENKSLGGEQHVNTSHNNNNNNNNNNHLIDLPFTMIGGEDGFGVFIHQVHSLIHNNNNYYYSEVTLSPDSMANQKSCPTTVSLSSSSTSSSCDSGYPSSYCLPSVLSIYNQIRRADQLLAVNGRSVEHLKPIDVVQIINSMINACCPLDNIITQLNTSHHDGIVNSTSSLSSSSHISPDFDHCKATISSSSSSGNATFNLRLLVVFNPVQYYQVINSMNSNNNNNNPLNNILEYPLQTIDDVAKPHSRRFPPLLNTLLHNGEEFCRLKKHSLPTSISIPSDLVTSSTDRLQSSPNVLSPISAAVAPLTTTSGSPYSTSLNNNNNNNNSLGRRGQIYHPLTPHMGHMGRSSHSANTSPTRISNQEDNQDVQKTTGTDNKRSSNSSQSRWSHSRKDSSGISNNNNNNKSIEQQPSPTDKFNYNNNNKPLGNCTNSPLQRCSSQPDLVAINALVTSSSSKHQGFNESTSLHNHQHFPNDFDHVNIISTNNNNNNNSHPAVTIPPIAPVNVTGGGGGGGGGGDHLSVIRVWRANDSGKDQSSKLIILPHRQTTAYEATRLCIEEFGIPEEEQQFYCLYHVTVESGPIVKQSRLANIVDDLAGRLTLNSRYYLKNLRNHDPLIADDIAKSILADSRVTFIQLPPEELAARLTLDDYEVFRAVQSTEYIDEVFGLSSNACMDNMPPPSSITSNSSATNTTNNNNSSTSGTSMSGSGSSIGGGGSCGYATGHENLDRFTDLVNREAYWAPTEICNESNLNRRVDLLKRFIKLAKLCRELRNFNTMFCLLVGLHQTCVERLKQTWERLPSKYQKIYRDLSMVLDTSRNFHHYRTLISSNNVSAPMLPYLPLVLKDLTFIHLGNPSRTPDGLINFVKLRMLAKEVRAICRMCNVDYDLCSTVASTTIGSGGGGSITGHRGRLSGGGSRSRVVGVNLSAVKAVASVSMINPKSYFSNITSSSSMNNSQTNNTSNTSNNMNGTDSSCLEYDTVETVKHSTSSMDENKQQQQQQREKKLSQDTSSTTTNMTSNNSAGSGTSTTTNNNNAGNKRLHQLGTSTTPTSSGNFNFSLPISSPVMISGSNNNSSITSGAGGGGIRRRSNLAFISSTSSSSASASVNAKKIYESWLMTLRIRTYLANLKIVQDPELLSQLSVRLEPSAKDSKTGIQPIVIPVTGVGNCCTATTTITTTTITTTTTTTTSEGSESHQFVDVCSLSSPDNRPESKDSKLSAKSCFTQPAVIIESNSSVKKLSSSNNNSKTVTPSPASSTTSVSSSSTITAGNNNGSTFSRPILGAQSIEDARKLLALSEGSKRSSQRRLPAFTFPNHHTTTHYSHNNNNNNHIFMSPMGPYAGIGFGQLKSYNNNNNNTNSNMSSHHMHNHTIQMLNSTQISSPQNSSQHLHPNSIQQQYSQHHQHHLHNQHQHQHQNHHYNHSNAAHRYYYHHHHQHQNHPQTTIVQTRFSTNNNITTNTFNGSKSLLLDNLIPIPSRITTATSGGNPTTASNQIYASLMPSQQRNPCQMRQQQQQHHHHNHNQQQQQQLAATASPPHHRSQSTSSSKQHHQQYNIVQTSNHNHHHQNYQYQQQQKQQQQQQAQQNLQSRSNYIGPRPTPNPNSSSSCTQQQQQQQQQQMSSCAYWHANNSSGGPYTTTQHHQHHQQQQQQQQQVGMLSTRSSREQSLLQQQQQQQRQTQQQQQNSLNSDENYLYPTANTHPLGGGGGGGHIISIPYHFKQSTVQKINPHYLNAKPTRPPPPYELALALRQPQGETTSTQQQQQQQQQTQPALSSSSSLKHDVIMTTTRHNNNNHNLSPNPPNTSGSSSNNKQPSVGRTPMMQAHTQLQNPKVERQLFPTKHQSNNNNNNHSSRGETTQHQQQQQLSTSTSSSSSLHQESTNQQGKSMNSVEQNKLSSPQQRIQQQQQQRPSPPSYQQVLSMTRQGSNQGSLKIISAQSHSRPTGHCPMNGQSQPQPPPPQRTMATLSSSSSSAAATAAAASNCNHGNFRASSASPGISIIRPIVNDLNSVEPPQTPANVTHTRAQITILLPDE</sequence>
<evidence type="ECO:0000313" key="8">
    <source>
        <dbReference type="WBParaSite" id="TREG1_111020.3"/>
    </source>
</evidence>
<feature type="compositionally biased region" description="Low complexity" evidence="3">
    <location>
        <begin position="1347"/>
        <end position="1374"/>
    </location>
</feature>
<dbReference type="SUPFAM" id="SSF48366">
    <property type="entry name" value="Ras GEF"/>
    <property type="match status" value="1"/>
</dbReference>
<evidence type="ECO:0000259" key="6">
    <source>
        <dbReference type="PROSITE" id="PS50212"/>
    </source>
</evidence>
<feature type="compositionally biased region" description="Polar residues" evidence="3">
    <location>
        <begin position="200"/>
        <end position="209"/>
    </location>
</feature>
<keyword evidence="1 2" id="KW-0344">Guanine-nucleotide releasing factor</keyword>
<feature type="compositionally biased region" description="Polar residues" evidence="3">
    <location>
        <begin position="2293"/>
        <end position="2304"/>
    </location>
</feature>
<feature type="compositionally biased region" description="Polar residues" evidence="3">
    <location>
        <begin position="271"/>
        <end position="280"/>
    </location>
</feature>
<feature type="region of interest" description="Disordered" evidence="3">
    <location>
        <begin position="1611"/>
        <end position="1717"/>
    </location>
</feature>
<dbReference type="InterPro" id="IPR008937">
    <property type="entry name" value="Ras-like_GEF"/>
</dbReference>
<evidence type="ECO:0000256" key="2">
    <source>
        <dbReference type="PROSITE-ProRule" id="PRU00168"/>
    </source>
</evidence>
<feature type="region of interest" description="Disordered" evidence="3">
    <location>
        <begin position="159"/>
        <end position="342"/>
    </location>
</feature>
<dbReference type="PROSITE" id="PS50009">
    <property type="entry name" value="RASGEF_CAT"/>
    <property type="match status" value="1"/>
</dbReference>
<evidence type="ECO:0008006" key="9">
    <source>
        <dbReference type="Google" id="ProtNLM"/>
    </source>
</evidence>
<feature type="compositionally biased region" description="Low complexity" evidence="3">
    <location>
        <begin position="1675"/>
        <end position="1703"/>
    </location>
</feature>
<feature type="compositionally biased region" description="Polar residues" evidence="3">
    <location>
        <begin position="296"/>
        <end position="307"/>
    </location>
</feature>
<dbReference type="SMART" id="SM00147">
    <property type="entry name" value="RasGEF"/>
    <property type="match status" value="1"/>
</dbReference>
<organism evidence="7 8">
    <name type="scientific">Trichobilharzia regenti</name>
    <name type="common">Nasal bird schistosome</name>
    <dbReference type="NCBI Taxonomy" id="157069"/>
    <lineage>
        <taxon>Eukaryota</taxon>
        <taxon>Metazoa</taxon>
        <taxon>Spiralia</taxon>
        <taxon>Lophotrochozoa</taxon>
        <taxon>Platyhelminthes</taxon>
        <taxon>Trematoda</taxon>
        <taxon>Digenea</taxon>
        <taxon>Strigeidida</taxon>
        <taxon>Schistosomatoidea</taxon>
        <taxon>Schistosomatidae</taxon>
        <taxon>Trichobilharzia</taxon>
    </lineage>
</organism>
<feature type="region of interest" description="Disordered" evidence="3">
    <location>
        <begin position="1900"/>
        <end position="1944"/>
    </location>
</feature>
<feature type="compositionally biased region" description="Polar residues" evidence="3">
    <location>
        <begin position="2045"/>
        <end position="2060"/>
    </location>
</feature>
<dbReference type="InterPro" id="IPR000651">
    <property type="entry name" value="Ras-like_Gua-exchang_fac_N"/>
</dbReference>
<feature type="compositionally biased region" description="Low complexity" evidence="3">
    <location>
        <begin position="241"/>
        <end position="253"/>
    </location>
</feature>
<feature type="region of interest" description="Disordered" evidence="3">
    <location>
        <begin position="2168"/>
        <end position="2371"/>
    </location>
</feature>
<dbReference type="SMART" id="SM00100">
    <property type="entry name" value="cNMP"/>
    <property type="match status" value="1"/>
</dbReference>
<feature type="compositionally biased region" description="Low complexity" evidence="3">
    <location>
        <begin position="2267"/>
        <end position="2284"/>
    </location>
</feature>
<feature type="compositionally biased region" description="Low complexity" evidence="3">
    <location>
        <begin position="2311"/>
        <end position="2354"/>
    </location>
</feature>
<feature type="compositionally biased region" description="Polar residues" evidence="3">
    <location>
        <begin position="229"/>
        <end position="238"/>
    </location>
</feature>
<evidence type="ECO:0000259" key="5">
    <source>
        <dbReference type="PROSITE" id="PS50042"/>
    </source>
</evidence>
<feature type="compositionally biased region" description="Acidic residues" evidence="3">
    <location>
        <begin position="310"/>
        <end position="337"/>
    </location>
</feature>
<feature type="region of interest" description="Disordered" evidence="3">
    <location>
        <begin position="1849"/>
        <end position="1884"/>
    </location>
</feature>
<evidence type="ECO:0000313" key="7">
    <source>
        <dbReference type="Proteomes" id="UP000050795"/>
    </source>
</evidence>
<feature type="compositionally biased region" description="Polar residues" evidence="3">
    <location>
        <begin position="1013"/>
        <end position="1039"/>
    </location>
</feature>
<dbReference type="PANTHER" id="PTHR23113:SF249">
    <property type="entry name" value="RAP GUANINE NUCLEOTIDE EXCHANGE FACTOR 6"/>
    <property type="match status" value="1"/>
</dbReference>
<feature type="compositionally biased region" description="Low complexity" evidence="3">
    <location>
        <begin position="2510"/>
        <end position="2546"/>
    </location>
</feature>
<dbReference type="SUPFAM" id="SSF51206">
    <property type="entry name" value="cAMP-binding domain-like"/>
    <property type="match status" value="2"/>
</dbReference>
<evidence type="ECO:0000259" key="4">
    <source>
        <dbReference type="PROSITE" id="PS50009"/>
    </source>
</evidence>
<feature type="compositionally biased region" description="Basic residues" evidence="3">
    <location>
        <begin position="2067"/>
        <end position="2084"/>
    </location>
</feature>
<dbReference type="PROSITE" id="PS50042">
    <property type="entry name" value="CNMP_BINDING_3"/>
    <property type="match status" value="1"/>
</dbReference>
<dbReference type="Gene3D" id="2.60.120.10">
    <property type="entry name" value="Jelly Rolls"/>
    <property type="match status" value="2"/>
</dbReference>
<dbReference type="PROSITE" id="PS50212">
    <property type="entry name" value="RASGEF_NTER"/>
    <property type="match status" value="1"/>
</dbReference>
<keyword evidence="7" id="KW-1185">Reference proteome</keyword>
<dbReference type="SMART" id="SM00229">
    <property type="entry name" value="RasGEFN"/>
    <property type="match status" value="1"/>
</dbReference>
<name>A0AA85IVD3_TRIRE</name>
<dbReference type="InterPro" id="IPR023578">
    <property type="entry name" value="Ras_GEF_dom_sf"/>
</dbReference>
<feature type="compositionally biased region" description="Low complexity" evidence="3">
    <location>
        <begin position="2233"/>
        <end position="2253"/>
    </location>
</feature>
<proteinExistence type="predicted"/>
<feature type="region of interest" description="Disordered" evidence="3">
    <location>
        <begin position="1342"/>
        <end position="1375"/>
    </location>
</feature>
<dbReference type="CDD" id="cd00038">
    <property type="entry name" value="CAP_ED"/>
    <property type="match status" value="1"/>
</dbReference>
<feature type="compositionally biased region" description="Low complexity" evidence="3">
    <location>
        <begin position="2562"/>
        <end position="2583"/>
    </location>
</feature>
<dbReference type="CDD" id="cd06224">
    <property type="entry name" value="REM"/>
    <property type="match status" value="1"/>
</dbReference>
<feature type="compositionally biased region" description="Polar residues" evidence="3">
    <location>
        <begin position="2584"/>
        <end position="2607"/>
    </location>
</feature>
<dbReference type="InterPro" id="IPR000595">
    <property type="entry name" value="cNMP-bd_dom"/>
</dbReference>
<dbReference type="Pfam" id="PF00617">
    <property type="entry name" value="RasGEF"/>
    <property type="match status" value="1"/>
</dbReference>
<reference evidence="8" key="2">
    <citation type="submission" date="2023-11" db="UniProtKB">
        <authorList>
            <consortium name="WormBaseParasite"/>
        </authorList>
    </citation>
    <scope>IDENTIFICATION</scope>
</reference>
<dbReference type="InterPro" id="IPR014710">
    <property type="entry name" value="RmlC-like_jellyroll"/>
</dbReference>
<accession>A0AA85IVD3</accession>
<feature type="domain" description="Ras-GEF" evidence="4">
    <location>
        <begin position="1302"/>
        <end position="1580"/>
    </location>
</feature>
<feature type="domain" description="N-terminal Ras-GEF" evidence="6">
    <location>
        <begin position="530"/>
        <end position="644"/>
    </location>
</feature>
<dbReference type="PANTHER" id="PTHR23113">
    <property type="entry name" value="GUANINE NUCLEOTIDE EXCHANGE FACTOR"/>
    <property type="match status" value="1"/>
</dbReference>
<feature type="compositionally biased region" description="Polar residues" evidence="3">
    <location>
        <begin position="2547"/>
        <end position="2561"/>
    </location>
</feature>
<dbReference type="Proteomes" id="UP000050795">
    <property type="component" value="Unassembled WGS sequence"/>
</dbReference>
<dbReference type="WBParaSite" id="TREG1_111020.3">
    <property type="protein sequence ID" value="TREG1_111020.3"/>
    <property type="gene ID" value="TREG1_111020"/>
</dbReference>
<feature type="compositionally biased region" description="Low complexity" evidence="3">
    <location>
        <begin position="2416"/>
        <end position="2443"/>
    </location>
</feature>
<feature type="compositionally biased region" description="Polar residues" evidence="3">
    <location>
        <begin position="1070"/>
        <end position="1099"/>
    </location>
</feature>
<feature type="region of interest" description="Disordered" evidence="3">
    <location>
        <begin position="2505"/>
        <end position="2637"/>
    </location>
</feature>
<feature type="region of interest" description="Disordered" evidence="3">
    <location>
        <begin position="976"/>
        <end position="1099"/>
    </location>
</feature>
<dbReference type="Pfam" id="PF00618">
    <property type="entry name" value="RasGEF_N"/>
    <property type="match status" value="1"/>
</dbReference>
<reference evidence="7" key="1">
    <citation type="submission" date="2022-06" db="EMBL/GenBank/DDBJ databases">
        <authorList>
            <person name="Berger JAMES D."/>
            <person name="Berger JAMES D."/>
        </authorList>
    </citation>
    <scope>NUCLEOTIDE SEQUENCE [LARGE SCALE GENOMIC DNA]</scope>
</reference>
<dbReference type="InterPro" id="IPR001895">
    <property type="entry name" value="RASGEF_cat_dom"/>
</dbReference>